<dbReference type="OrthoDB" id="435860at2759"/>
<feature type="non-terminal residue" evidence="7">
    <location>
        <position position="1"/>
    </location>
</feature>
<dbReference type="InterPro" id="IPR032675">
    <property type="entry name" value="LRR_dom_sf"/>
</dbReference>
<comment type="caution">
    <text evidence="7">The sequence shown here is derived from an EMBL/GenBank/DDBJ whole genome shotgun (WGS) entry which is preliminary data.</text>
</comment>
<reference evidence="7" key="1">
    <citation type="submission" date="2021-02" db="EMBL/GenBank/DDBJ databases">
        <authorList>
            <person name="Dougan E. K."/>
            <person name="Rhodes N."/>
            <person name="Thang M."/>
            <person name="Chan C."/>
        </authorList>
    </citation>
    <scope>NUCLEOTIDE SEQUENCE</scope>
</reference>
<dbReference type="EMBL" id="CAJNDS010000653">
    <property type="protein sequence ID" value="CAE7225565.1"/>
    <property type="molecule type" value="Genomic_DNA"/>
</dbReference>
<keyword evidence="5" id="KW-0206">Cytoskeleton</keyword>
<dbReference type="GO" id="GO:0005856">
    <property type="term" value="C:cytoskeleton"/>
    <property type="evidence" value="ECO:0007669"/>
    <property type="project" value="UniProtKB-SubCell"/>
</dbReference>
<dbReference type="GO" id="GO:0005524">
    <property type="term" value="F:ATP binding"/>
    <property type="evidence" value="ECO:0007669"/>
    <property type="project" value="UniProtKB-KW"/>
</dbReference>
<evidence type="ECO:0000256" key="3">
    <source>
        <dbReference type="ARBA" id="ARBA00022741"/>
    </source>
</evidence>
<accession>A0A812KE27</accession>
<dbReference type="PANTHER" id="PTHR24107">
    <property type="entry name" value="YNEIN REGULATORY COMPLEX SUBUNIT 5"/>
    <property type="match status" value="1"/>
</dbReference>
<dbReference type="InterPro" id="IPR007111">
    <property type="entry name" value="NACHT_NTPase"/>
</dbReference>
<comment type="subcellular location">
    <subcellularLocation>
        <location evidence="1">Cytoplasm</location>
        <location evidence="1">Cytoskeleton</location>
    </subcellularLocation>
</comment>
<keyword evidence="8" id="KW-1185">Reference proteome</keyword>
<keyword evidence="4" id="KW-0067">ATP-binding</keyword>
<evidence type="ECO:0000313" key="8">
    <source>
        <dbReference type="Proteomes" id="UP000604046"/>
    </source>
</evidence>
<dbReference type="Pfam" id="PF05729">
    <property type="entry name" value="NACHT"/>
    <property type="match status" value="1"/>
</dbReference>
<evidence type="ECO:0000256" key="2">
    <source>
        <dbReference type="ARBA" id="ARBA00022490"/>
    </source>
</evidence>
<evidence type="ECO:0000313" key="7">
    <source>
        <dbReference type="EMBL" id="CAE7225565.1"/>
    </source>
</evidence>
<dbReference type="SUPFAM" id="SSF52047">
    <property type="entry name" value="RNI-like"/>
    <property type="match status" value="3"/>
</dbReference>
<evidence type="ECO:0000259" key="6">
    <source>
        <dbReference type="Pfam" id="PF05729"/>
    </source>
</evidence>
<dbReference type="Gene3D" id="3.40.50.300">
    <property type="entry name" value="P-loop containing nucleotide triphosphate hydrolases"/>
    <property type="match status" value="1"/>
</dbReference>
<organism evidence="7 8">
    <name type="scientific">Symbiodinium natans</name>
    <dbReference type="NCBI Taxonomy" id="878477"/>
    <lineage>
        <taxon>Eukaryota</taxon>
        <taxon>Sar</taxon>
        <taxon>Alveolata</taxon>
        <taxon>Dinophyceae</taxon>
        <taxon>Suessiales</taxon>
        <taxon>Symbiodiniaceae</taxon>
        <taxon>Symbiodinium</taxon>
    </lineage>
</organism>
<gene>
    <name evidence="7" type="primary">Nlrc3</name>
    <name evidence="7" type="ORF">SNAT2548_LOCUS8700</name>
</gene>
<dbReference type="PANTHER" id="PTHR24107:SF2">
    <property type="entry name" value="NLR FAMILY CARD DOMAIN CONTAINING 3"/>
    <property type="match status" value="1"/>
</dbReference>
<dbReference type="InterPro" id="IPR052410">
    <property type="entry name" value="DRC5"/>
</dbReference>
<protein>
    <submittedName>
        <fullName evidence="7">Nlrc3 protein</fullName>
    </submittedName>
</protein>
<feature type="domain" description="NACHT" evidence="6">
    <location>
        <begin position="429"/>
        <end position="580"/>
    </location>
</feature>
<dbReference type="Gene3D" id="3.80.10.10">
    <property type="entry name" value="Ribonuclease Inhibitor"/>
    <property type="match status" value="3"/>
</dbReference>
<sequence length="1681" mass="184638">MLEVQAARAKAPKGIRMQDVDDLVEDNREWLEEDTCRGSGRRNMYDLCQRIIAWTTCQEEILVLSEEDAAKIAMSLSEKDEPGGPLFEDGTLQFRPGVRLANIDVAGFAIEGILCEGGEQRQDYWAEGEGRQRHWKTSAKHGRKTKDAAAIPEFLKGCKLGEASARRKKKLLKKPGTAVVLRKGVAYVDLTEQGEFGPLSSFVSHFWGEETLQFKEALLLHARKIYPADPGKVVYYICTFSNNQHCVDLGTDWRESPFNLALEYVAACHRLHQEPVYGAVMVIDAACTPLKRIWCVFEVFRCHALGLKLDLYSSEGQLCRGSSSKLMDEILKILQKLDLKDTQCSEPEDKLKIEAAITEHPGGWTAVAGMVQLQVMDLLTFTGRLAVTRNAFTGQEVEPEEIELQDLWNNEVKLSGDLIDSCIKGDLSRILLIGPGGSGKTVFAREVVRRVVHLASQDAAGPSILPVRVPLAELAQYVKDPSGDLLRCWAEHAFGAESEELFQGDRQLLLVLDSFDEAGAARRQILSWLEAWLQAHSQRCTCAIMTSRPSGTEQILEEDGSAREAVRLPVLGQLSETCLVTRETPESRHIQLLRSSGSPATNLVVSMEQAFLLPKLDLQPGLHRMKVRRKDPRWVYSTAITLQEWADNLPARALLEQALRKEKGDPERTYKLGIVYASGKHLKDKGIQFLSYHFRQHWYPCHVYLYQAAVGAEEPQDGEPEEVELNLRSTADGTLFLTGNVGVGDLLDISGQEVRLLPPHRVFAVTLDQAVVDGAEPTHMVEFTAQMELATRLRFRPLEMLPLTEPAAARISACPEEELHALPSQVWQTPLMASLLGKYRQERKELSSTTAELEVMQYAVETLLAQAEQRTSSSGLRGLLRPACFRTLKAGQRLLFEEDFAGNKAVFAEALRGHLSFLEPAAGQNAAQIYHLRMHELLGAEAWRESEPSTRHEQGWCRAFQQAQVQPMLRGALRYLLMMETTHARATHASMTQALFSGWELGLPPTISLPAIHQGPCLNTPDAEARPEVSIRLGSRQAYLNGYQPRAPKVLGNLDPSETMRLDLRGLQHLAPLDGEILGQGLGPQCKNLMLLSRTGAEKFPGLAPALRHCGMLRQLSLHWVSYGEMSPEAACILEDALSSLPELRQLKLQDDCHMEVVLGREARPLIQSLRRLHKLTNLELNVWLGPEETAALADSLPCLPELWQLELRLRELGMEAAASLADALSSLQELQQLMLRLGGSNLGTKAAALAGTLSGLQKIPGFQQLQLELFETELGLEGSRSLAEAIGRLPGLTTLELGLEQCQLGADGAIALIEALSGLRELRQLKLVLDGPASPAFARGIGQLPRLRKLELSGFHSGSIGMEAAVSLADALSSQQDLQQLMLHLGGHELGREATAALADALGGLRELQLLNLHLGWNELGPEGGQSLAQALGHLQKLTTLELDVHSCELGPEEGHSLAKALGQLPELTVLSLELMLNPFGPETVAALADSLSGLRELQHLQLEMMHIELGPEAGHALVHALGRLPKLTTLILYNCQFGKHPSDSVGSEAAVALPEAFSSLQELQELTFYMHEVQLSPEGGQSLAQALGHLQKLTKLDLILYACELGPAAGSALANSLGGLKDLVRLDMKLQHNQIGLQPCLMLAENLSRLKGLASLKIDLQNVGVGPGLRSTLPRAVSG</sequence>
<proteinExistence type="predicted"/>
<dbReference type="InterPro" id="IPR027417">
    <property type="entry name" value="P-loop_NTPase"/>
</dbReference>
<keyword evidence="2" id="KW-0963">Cytoplasm</keyword>
<evidence type="ECO:0000256" key="5">
    <source>
        <dbReference type="ARBA" id="ARBA00023212"/>
    </source>
</evidence>
<keyword evidence="3" id="KW-0547">Nucleotide-binding</keyword>
<evidence type="ECO:0000256" key="4">
    <source>
        <dbReference type="ARBA" id="ARBA00022840"/>
    </source>
</evidence>
<dbReference type="SUPFAM" id="SSF52540">
    <property type="entry name" value="P-loop containing nucleoside triphosphate hydrolases"/>
    <property type="match status" value="1"/>
</dbReference>
<dbReference type="SMART" id="SM00368">
    <property type="entry name" value="LRR_RI"/>
    <property type="match status" value="10"/>
</dbReference>
<evidence type="ECO:0000256" key="1">
    <source>
        <dbReference type="ARBA" id="ARBA00004245"/>
    </source>
</evidence>
<dbReference type="Proteomes" id="UP000604046">
    <property type="component" value="Unassembled WGS sequence"/>
</dbReference>
<name>A0A812KE27_9DINO</name>